<name>A0A1G9PUS4_9FIRM</name>
<evidence type="ECO:0000259" key="7">
    <source>
        <dbReference type="PROSITE" id="PS50975"/>
    </source>
</evidence>
<evidence type="ECO:0000313" key="8">
    <source>
        <dbReference type="EMBL" id="SDM02504.1"/>
    </source>
</evidence>
<dbReference type="GO" id="GO:0046872">
    <property type="term" value="F:metal ion binding"/>
    <property type="evidence" value="ECO:0007669"/>
    <property type="project" value="InterPro"/>
</dbReference>
<dbReference type="EC" id="6.3.4.18" evidence="5 6"/>
<feature type="binding site" evidence="5">
    <location>
        <begin position="183"/>
        <end position="186"/>
    </location>
    <ligand>
        <name>ATP</name>
        <dbReference type="ChEBI" id="CHEBI:30616"/>
    </ligand>
</feature>
<dbReference type="UniPathway" id="UPA00074">
    <property type="reaction ID" value="UER00942"/>
</dbReference>
<evidence type="ECO:0000256" key="4">
    <source>
        <dbReference type="ARBA" id="ARBA00022840"/>
    </source>
</evidence>
<evidence type="ECO:0000256" key="5">
    <source>
        <dbReference type="HAMAP-Rule" id="MF_01928"/>
    </source>
</evidence>
<comment type="similarity">
    <text evidence="5 6">Belongs to the PurK/PurT family.</text>
</comment>
<evidence type="ECO:0000256" key="3">
    <source>
        <dbReference type="ARBA" id="ARBA00022755"/>
    </source>
</evidence>
<comment type="function">
    <text evidence="5">Catalyzes the ATP-dependent conversion of 5-aminoimidazole ribonucleotide (AIR) and HCO(3)(-) to N5-carboxyaminoimidazole ribonucleotide (N5-CAIR).</text>
</comment>
<dbReference type="GO" id="GO:0034028">
    <property type="term" value="F:5-(carboxyamino)imidazole ribonucleotide synthase activity"/>
    <property type="evidence" value="ECO:0007669"/>
    <property type="project" value="UniProtKB-UniRule"/>
</dbReference>
<keyword evidence="9" id="KW-1185">Reference proteome</keyword>
<feature type="binding site" evidence="5">
    <location>
        <position position="106"/>
    </location>
    <ligand>
        <name>ATP</name>
        <dbReference type="ChEBI" id="CHEBI:30616"/>
    </ligand>
</feature>
<dbReference type="GO" id="GO:0006189">
    <property type="term" value="P:'de novo' IMP biosynthetic process"/>
    <property type="evidence" value="ECO:0007669"/>
    <property type="project" value="UniProtKB-UniRule"/>
</dbReference>
<keyword evidence="3 5" id="KW-0658">Purine biosynthesis</keyword>
<feature type="domain" description="ATP-grasp" evidence="7">
    <location>
        <begin position="110"/>
        <end position="302"/>
    </location>
</feature>
<proteinExistence type="inferred from homology"/>
<keyword evidence="4 5" id="KW-0067">ATP-binding</keyword>
<comment type="function">
    <text evidence="6">Catalyzes the ATP-dependent conversion of 5-aminoimidazole ribonucleotide (AIR) and HCO(3)- to N5-carboxyaminoimidazole ribonucleotide (N5-CAIR).</text>
</comment>
<dbReference type="Gene3D" id="3.30.470.20">
    <property type="entry name" value="ATP-grasp fold, B domain"/>
    <property type="match status" value="1"/>
</dbReference>
<dbReference type="GO" id="GO:0005524">
    <property type="term" value="F:ATP binding"/>
    <property type="evidence" value="ECO:0007669"/>
    <property type="project" value="UniProtKB-UniRule"/>
</dbReference>
<dbReference type="InterPro" id="IPR011054">
    <property type="entry name" value="Rudment_hybrid_motif"/>
</dbReference>
<dbReference type="PANTHER" id="PTHR11609">
    <property type="entry name" value="PURINE BIOSYNTHESIS PROTEIN 6/7, PUR6/7"/>
    <property type="match status" value="1"/>
</dbReference>
<dbReference type="Gene3D" id="3.40.50.20">
    <property type="match status" value="1"/>
</dbReference>
<dbReference type="InterPro" id="IPR013815">
    <property type="entry name" value="ATP_grasp_subdomain_1"/>
</dbReference>
<dbReference type="SUPFAM" id="SSF56059">
    <property type="entry name" value="Glutathione synthetase ATP-binding domain-like"/>
    <property type="match status" value="1"/>
</dbReference>
<dbReference type="Gene3D" id="3.30.1490.20">
    <property type="entry name" value="ATP-grasp fold, A domain"/>
    <property type="match status" value="1"/>
</dbReference>
<dbReference type="Pfam" id="PF02222">
    <property type="entry name" value="ATP-grasp"/>
    <property type="match status" value="1"/>
</dbReference>
<dbReference type="AlphaFoldDB" id="A0A1G9PUS4"/>
<dbReference type="NCBIfam" id="NF004679">
    <property type="entry name" value="PRK06019.1-5"/>
    <property type="match status" value="1"/>
</dbReference>
<dbReference type="SUPFAM" id="SSF51246">
    <property type="entry name" value="Rudiment single hybrid motif"/>
    <property type="match status" value="1"/>
</dbReference>
<comment type="catalytic activity">
    <reaction evidence="5 6">
        <text>5-amino-1-(5-phospho-beta-D-ribosyl)imidazole + hydrogencarbonate + ATP = 5-carboxyamino-1-(5-phospho-D-ribosyl)imidazole + ADP + phosphate + 2 H(+)</text>
        <dbReference type="Rhea" id="RHEA:19317"/>
        <dbReference type="ChEBI" id="CHEBI:15378"/>
        <dbReference type="ChEBI" id="CHEBI:17544"/>
        <dbReference type="ChEBI" id="CHEBI:30616"/>
        <dbReference type="ChEBI" id="CHEBI:43474"/>
        <dbReference type="ChEBI" id="CHEBI:58730"/>
        <dbReference type="ChEBI" id="CHEBI:137981"/>
        <dbReference type="ChEBI" id="CHEBI:456216"/>
        <dbReference type="EC" id="6.3.4.18"/>
    </reaction>
</comment>
<dbReference type="InterPro" id="IPR040686">
    <property type="entry name" value="PurK_C"/>
</dbReference>
<gene>
    <name evidence="5 6" type="primary">purK</name>
    <name evidence="8" type="ORF">SAMN04488692_11442</name>
</gene>
<dbReference type="EMBL" id="FNGO01000014">
    <property type="protein sequence ID" value="SDM02504.1"/>
    <property type="molecule type" value="Genomic_DNA"/>
</dbReference>
<evidence type="ECO:0000256" key="1">
    <source>
        <dbReference type="ARBA" id="ARBA00022598"/>
    </source>
</evidence>
<evidence type="ECO:0000256" key="6">
    <source>
        <dbReference type="RuleBase" id="RU361200"/>
    </source>
</evidence>
<comment type="subunit">
    <text evidence="5 6">Homodimer.</text>
</comment>
<feature type="binding site" evidence="5">
    <location>
        <begin position="272"/>
        <end position="273"/>
    </location>
    <ligand>
        <name>ATP</name>
        <dbReference type="ChEBI" id="CHEBI:30616"/>
    </ligand>
</feature>
<reference evidence="8 9" key="1">
    <citation type="submission" date="2016-10" db="EMBL/GenBank/DDBJ databases">
        <authorList>
            <person name="de Groot N.N."/>
        </authorList>
    </citation>
    <scope>NUCLEOTIDE SEQUENCE [LARGE SCALE GENOMIC DNA]</scope>
    <source>
        <strain evidence="8 9">SLAS-1</strain>
    </source>
</reference>
<dbReference type="Pfam" id="PF17769">
    <property type="entry name" value="PurK_C"/>
    <property type="match status" value="1"/>
</dbReference>
<organism evidence="8 9">
    <name type="scientific">Halarsenatibacter silvermanii</name>
    <dbReference type="NCBI Taxonomy" id="321763"/>
    <lineage>
        <taxon>Bacteria</taxon>
        <taxon>Bacillati</taxon>
        <taxon>Bacillota</taxon>
        <taxon>Clostridia</taxon>
        <taxon>Halanaerobiales</taxon>
        <taxon>Halarsenatibacteraceae</taxon>
        <taxon>Halarsenatibacter</taxon>
    </lineage>
</organism>
<dbReference type="HAMAP" id="MF_01928">
    <property type="entry name" value="PurK"/>
    <property type="match status" value="1"/>
</dbReference>
<dbReference type="InterPro" id="IPR054350">
    <property type="entry name" value="PurT/PurK_preATP-grasp"/>
</dbReference>
<feature type="binding site" evidence="5">
    <location>
        <position position="146"/>
    </location>
    <ligand>
        <name>ATP</name>
        <dbReference type="ChEBI" id="CHEBI:30616"/>
    </ligand>
</feature>
<dbReference type="PANTHER" id="PTHR11609:SF5">
    <property type="entry name" value="PHOSPHORIBOSYLAMINOIMIDAZOLE CARBOXYLASE"/>
    <property type="match status" value="1"/>
</dbReference>
<accession>A0A1G9PUS4</accession>
<dbReference type="InterPro" id="IPR003135">
    <property type="entry name" value="ATP-grasp_carboxylate-amine"/>
</dbReference>
<dbReference type="STRING" id="321763.SAMN04488692_11442"/>
<protein>
    <recommendedName>
        <fullName evidence="5 6">N5-carboxyaminoimidazole ribonucleotide synthase</fullName>
        <shortName evidence="5 6">N5-CAIR synthase</shortName>
        <ecNumber evidence="5 6">6.3.4.18</ecNumber>
    </recommendedName>
    <alternativeName>
        <fullName evidence="5 6">5-(carboxyamino)imidazole ribonucleotide synthetase</fullName>
    </alternativeName>
</protein>
<keyword evidence="1 5" id="KW-0436">Ligase</keyword>
<dbReference type="SUPFAM" id="SSF52440">
    <property type="entry name" value="PreATP-grasp domain"/>
    <property type="match status" value="1"/>
</dbReference>
<dbReference type="Proteomes" id="UP000199476">
    <property type="component" value="Unassembled WGS sequence"/>
</dbReference>
<dbReference type="Pfam" id="PF22660">
    <property type="entry name" value="RS_preATP-grasp-like"/>
    <property type="match status" value="1"/>
</dbReference>
<comment type="caution">
    <text evidence="5">Lacks conserved residue(s) required for the propagation of feature annotation.</text>
</comment>
<dbReference type="InterPro" id="IPR005875">
    <property type="entry name" value="PurK"/>
</dbReference>
<keyword evidence="2 5" id="KW-0547">Nucleotide-binding</keyword>
<dbReference type="InterPro" id="IPR016185">
    <property type="entry name" value="PreATP-grasp_dom_sf"/>
</dbReference>
<evidence type="ECO:0000313" key="9">
    <source>
        <dbReference type="Proteomes" id="UP000199476"/>
    </source>
</evidence>
<dbReference type="PROSITE" id="PS50975">
    <property type="entry name" value="ATP_GRASP"/>
    <property type="match status" value="1"/>
</dbReference>
<sequence>MTFMGEKIIGIIGGGQLGRMMIQECSRLDLYFVVLDPAPGCPAAGLADDHIVADFHDEKAIKALSERSDLLTYEFEHIDADTLSELARQGARIYPHPWNLQVIKNKLEQKNRLSEEGIPVPEYTEVKDGDDLRTAAERFGFPFMLKSCRGGYDGQGNFRVDSSEEIDEAFSELDGGERLLMAERFVPYEKEISAQICRRPGGENRIYPLAENVHEKSILIKTRAPAEISAPARKKVHKLTRDIAEFFETVGIFCIEMFVIEGENEKPRVLINEIAPRPHNSGHHTIESCHTSQFENHIRAILDVPLGSTELISPAAMNNLLGQNPRGKTEIAGLEEALAVDKARVHIYGKKTAYRRRKMGHLTARGANAAAAMEKAKKASQKIDIYGKEE</sequence>
<feature type="binding site" evidence="5">
    <location>
        <position position="191"/>
    </location>
    <ligand>
        <name>ATP</name>
        <dbReference type="ChEBI" id="CHEBI:30616"/>
    </ligand>
</feature>
<dbReference type="FunFam" id="3.30.1490.20:FF:000015">
    <property type="entry name" value="N5-carboxyaminoimidazole ribonucleotide synthase"/>
    <property type="match status" value="1"/>
</dbReference>
<evidence type="ECO:0000256" key="2">
    <source>
        <dbReference type="ARBA" id="ARBA00022741"/>
    </source>
</evidence>
<feature type="binding site" evidence="5">
    <location>
        <position position="214"/>
    </location>
    <ligand>
        <name>ATP</name>
        <dbReference type="ChEBI" id="CHEBI:30616"/>
    </ligand>
</feature>
<dbReference type="InterPro" id="IPR011761">
    <property type="entry name" value="ATP-grasp"/>
</dbReference>
<dbReference type="NCBIfam" id="TIGR01161">
    <property type="entry name" value="purK"/>
    <property type="match status" value="1"/>
</dbReference>
<comment type="pathway">
    <text evidence="5 6">Purine metabolism; IMP biosynthesis via de novo pathway; 5-amino-1-(5-phospho-D-ribosyl)imidazole-4-carboxylate from 5-amino-1-(5-phospho-D-ribosyl)imidazole (N5-CAIR route): step 1/2.</text>
</comment>
<dbReference type="GO" id="GO:0004638">
    <property type="term" value="F:phosphoribosylaminoimidazole carboxylase activity"/>
    <property type="evidence" value="ECO:0007669"/>
    <property type="project" value="InterPro"/>
</dbReference>